<dbReference type="RefSeq" id="WP_050741629.1">
    <property type="nucleotide sequence ID" value="NZ_LGYO01000055.1"/>
</dbReference>
<dbReference type="PATRIC" id="fig|52689.4.peg.2999"/>
<keyword evidence="6 9" id="KW-0804">Transcription</keyword>
<keyword evidence="3 9" id="KW-0805">Transcription regulation</keyword>
<comment type="function">
    <text evidence="7 9 10">Necessary for efficient RNA polymerase transcription elongation past template-encoded arresting sites. The arresting sites in DNA have the property of trapping a certain fraction of elongating RNA polymerases that pass through, resulting in locked ternary complexes. Cleavage of the nascent transcript by cleavage factors such as GreA or GreB allows the resumption of elongation from the new 3'terminus. GreA releases sequences of 2 to 3 nucleotides.</text>
</comment>
<dbReference type="InterPro" id="IPR036805">
    <property type="entry name" value="Tscrpt_elong_fac_GreA/B_N_sf"/>
</dbReference>
<organism evidence="13 14">
    <name type="scientific">Acetobacterium bakii</name>
    <dbReference type="NCBI Taxonomy" id="52689"/>
    <lineage>
        <taxon>Bacteria</taxon>
        <taxon>Bacillati</taxon>
        <taxon>Bacillota</taxon>
        <taxon>Clostridia</taxon>
        <taxon>Eubacteriales</taxon>
        <taxon>Eubacteriaceae</taxon>
        <taxon>Acetobacterium</taxon>
    </lineage>
</organism>
<dbReference type="PANTHER" id="PTHR30437:SF4">
    <property type="entry name" value="TRANSCRIPTION ELONGATION FACTOR GREA"/>
    <property type="match status" value="1"/>
</dbReference>
<dbReference type="STRING" id="52689.AKG39_17185"/>
<dbReference type="Proteomes" id="UP000036873">
    <property type="component" value="Unassembled WGS sequence"/>
</dbReference>
<protein>
    <recommendedName>
        <fullName evidence="2 9">Transcription elongation factor GreA</fullName>
    </recommendedName>
    <alternativeName>
        <fullName evidence="8 9">Transcript cleavage factor GreA</fullName>
    </alternativeName>
</protein>
<dbReference type="GO" id="GO:0003677">
    <property type="term" value="F:DNA binding"/>
    <property type="evidence" value="ECO:0007669"/>
    <property type="project" value="UniProtKB-UniRule"/>
</dbReference>
<evidence type="ECO:0000256" key="9">
    <source>
        <dbReference type="HAMAP-Rule" id="MF_00105"/>
    </source>
</evidence>
<dbReference type="PANTHER" id="PTHR30437">
    <property type="entry name" value="TRANSCRIPTION ELONGATION FACTOR GREA"/>
    <property type="match status" value="1"/>
</dbReference>
<evidence type="ECO:0000256" key="8">
    <source>
        <dbReference type="ARBA" id="ARBA00030776"/>
    </source>
</evidence>
<evidence type="ECO:0000313" key="14">
    <source>
        <dbReference type="Proteomes" id="UP000036873"/>
    </source>
</evidence>
<accession>A0A0L6TW70</accession>
<dbReference type="HAMAP" id="MF_00105">
    <property type="entry name" value="GreA_GreB"/>
    <property type="match status" value="1"/>
</dbReference>
<name>A0A0L6TW70_9FIRM</name>
<evidence type="ECO:0000256" key="2">
    <source>
        <dbReference type="ARBA" id="ARBA00013729"/>
    </source>
</evidence>
<evidence type="ECO:0000259" key="12">
    <source>
        <dbReference type="Pfam" id="PF03449"/>
    </source>
</evidence>
<proteinExistence type="inferred from homology"/>
<evidence type="ECO:0000313" key="13">
    <source>
        <dbReference type="EMBL" id="KNZ40511.1"/>
    </source>
</evidence>
<evidence type="ECO:0000259" key="11">
    <source>
        <dbReference type="Pfam" id="PF01272"/>
    </source>
</evidence>
<feature type="domain" description="Transcription elongation factor GreA/GreB N-terminal" evidence="12">
    <location>
        <begin position="9"/>
        <end position="78"/>
    </location>
</feature>
<keyword evidence="13" id="KW-0251">Elongation factor</keyword>
<comment type="similarity">
    <text evidence="1 9 10">Belongs to the GreA/GreB family.</text>
</comment>
<evidence type="ECO:0000256" key="1">
    <source>
        <dbReference type="ARBA" id="ARBA00008213"/>
    </source>
</evidence>
<keyword evidence="14" id="KW-1185">Reference proteome</keyword>
<gene>
    <name evidence="9" type="primary">greA</name>
    <name evidence="13" type="ORF">AKG39_17185</name>
</gene>
<dbReference type="InterPro" id="IPR006359">
    <property type="entry name" value="Tscrpt_elong_fac_GreA"/>
</dbReference>
<dbReference type="InterPro" id="IPR028624">
    <property type="entry name" value="Tscrpt_elong_fac_GreA/B"/>
</dbReference>
<dbReference type="OrthoDB" id="9808774at2"/>
<evidence type="ECO:0000256" key="7">
    <source>
        <dbReference type="ARBA" id="ARBA00024916"/>
    </source>
</evidence>
<keyword evidence="4" id="KW-0175">Coiled coil</keyword>
<reference evidence="14" key="1">
    <citation type="submission" date="2015-07" db="EMBL/GenBank/DDBJ databases">
        <title>Draft genome sequence of Acetobacterium bakii DSM 8293, a potential psychrophilic chemical producer through syngas fermentation.</title>
        <authorList>
            <person name="Song Y."/>
            <person name="Hwang S."/>
            <person name="Cho B.-K."/>
        </authorList>
    </citation>
    <scope>NUCLEOTIDE SEQUENCE [LARGE SCALE GENOMIC DNA]</scope>
    <source>
        <strain evidence="14">DSM 8239</strain>
    </source>
</reference>
<dbReference type="GO" id="GO:0006354">
    <property type="term" value="P:DNA-templated transcription elongation"/>
    <property type="evidence" value="ECO:0007669"/>
    <property type="project" value="TreeGrafter"/>
</dbReference>
<dbReference type="PROSITE" id="PS00830">
    <property type="entry name" value="GREAB_2"/>
    <property type="match status" value="1"/>
</dbReference>
<dbReference type="GO" id="GO:0070063">
    <property type="term" value="F:RNA polymerase binding"/>
    <property type="evidence" value="ECO:0007669"/>
    <property type="project" value="InterPro"/>
</dbReference>
<dbReference type="EMBL" id="LGYO01000055">
    <property type="protein sequence ID" value="KNZ40511.1"/>
    <property type="molecule type" value="Genomic_DNA"/>
</dbReference>
<dbReference type="GO" id="GO:0003746">
    <property type="term" value="F:translation elongation factor activity"/>
    <property type="evidence" value="ECO:0007669"/>
    <property type="project" value="UniProtKB-KW"/>
</dbReference>
<dbReference type="InterPro" id="IPR001437">
    <property type="entry name" value="Tscrpt_elong_fac_GreA/B_C"/>
</dbReference>
<dbReference type="Gene3D" id="3.10.50.30">
    <property type="entry name" value="Transcription elongation factor, GreA/GreB, C-terminal domain"/>
    <property type="match status" value="1"/>
</dbReference>
<evidence type="ECO:0000256" key="10">
    <source>
        <dbReference type="RuleBase" id="RU000556"/>
    </source>
</evidence>
<dbReference type="Gene3D" id="1.10.287.180">
    <property type="entry name" value="Transcription elongation factor, GreA/GreB, N-terminal domain"/>
    <property type="match status" value="1"/>
</dbReference>
<sequence length="160" mass="17808">MSGQAKELIITEEGLKNIKKELEYLKTVKRHEIADRIKTAREFGDLSENAEYDEAKNEQGFVEGKISELEHKLKTAVVIIDKDIHTEDVGVGSIVKIKNPVLDFIAEYKIVGSAESDPQNFRISNESPIGSSLLGAKVGDIVKVQIPDGEASYQILEIRR</sequence>
<evidence type="ECO:0000256" key="4">
    <source>
        <dbReference type="ARBA" id="ARBA00023054"/>
    </source>
</evidence>
<dbReference type="InterPro" id="IPR036953">
    <property type="entry name" value="GreA/GreB_C_sf"/>
</dbReference>
<dbReference type="AlphaFoldDB" id="A0A0L6TW70"/>
<dbReference type="InterPro" id="IPR022691">
    <property type="entry name" value="Tscrpt_elong_fac_GreA/B_N"/>
</dbReference>
<evidence type="ECO:0000256" key="5">
    <source>
        <dbReference type="ARBA" id="ARBA00023125"/>
    </source>
</evidence>
<dbReference type="PROSITE" id="PS00829">
    <property type="entry name" value="GREAB_1"/>
    <property type="match status" value="1"/>
</dbReference>
<evidence type="ECO:0000256" key="3">
    <source>
        <dbReference type="ARBA" id="ARBA00023015"/>
    </source>
</evidence>
<dbReference type="FunFam" id="1.10.287.180:FF:000001">
    <property type="entry name" value="Transcription elongation factor GreA"/>
    <property type="match status" value="1"/>
</dbReference>
<dbReference type="Pfam" id="PF01272">
    <property type="entry name" value="GreA_GreB"/>
    <property type="match status" value="1"/>
</dbReference>
<dbReference type="Pfam" id="PF03449">
    <property type="entry name" value="GreA_GreB_N"/>
    <property type="match status" value="1"/>
</dbReference>
<dbReference type="SUPFAM" id="SSF54534">
    <property type="entry name" value="FKBP-like"/>
    <property type="match status" value="1"/>
</dbReference>
<dbReference type="PIRSF" id="PIRSF006092">
    <property type="entry name" value="GreA_GreB"/>
    <property type="match status" value="1"/>
</dbReference>
<dbReference type="InterPro" id="IPR023459">
    <property type="entry name" value="Tscrpt_elong_fac_GreA/B_fam"/>
</dbReference>
<evidence type="ECO:0000256" key="6">
    <source>
        <dbReference type="ARBA" id="ARBA00023163"/>
    </source>
</evidence>
<feature type="domain" description="Transcription elongation factor GreA/GreB C-terminal" evidence="11">
    <location>
        <begin position="87"/>
        <end position="159"/>
    </location>
</feature>
<dbReference type="NCBIfam" id="TIGR01462">
    <property type="entry name" value="greA"/>
    <property type="match status" value="1"/>
</dbReference>
<keyword evidence="5 9" id="KW-0238">DNA-binding</keyword>
<comment type="caution">
    <text evidence="13">The sequence shown here is derived from an EMBL/GenBank/DDBJ whole genome shotgun (WGS) entry which is preliminary data.</text>
</comment>
<dbReference type="InterPro" id="IPR018151">
    <property type="entry name" value="TF_GreA/GreB_CS"/>
</dbReference>
<dbReference type="SUPFAM" id="SSF46557">
    <property type="entry name" value="GreA transcript cleavage protein, N-terminal domain"/>
    <property type="match status" value="1"/>
</dbReference>
<keyword evidence="13" id="KW-0648">Protein biosynthesis</keyword>
<dbReference type="NCBIfam" id="NF001263">
    <property type="entry name" value="PRK00226.1-4"/>
    <property type="match status" value="1"/>
</dbReference>
<dbReference type="GO" id="GO:0032784">
    <property type="term" value="P:regulation of DNA-templated transcription elongation"/>
    <property type="evidence" value="ECO:0007669"/>
    <property type="project" value="UniProtKB-UniRule"/>
</dbReference>